<feature type="region of interest" description="Disordered" evidence="1">
    <location>
        <begin position="1"/>
        <end position="34"/>
    </location>
</feature>
<evidence type="ECO:0000313" key="3">
    <source>
        <dbReference type="Proteomes" id="UP001234178"/>
    </source>
</evidence>
<protein>
    <submittedName>
        <fullName evidence="2">Uncharacterized protein</fullName>
    </submittedName>
</protein>
<accession>A0ABQ9ZLN1</accession>
<evidence type="ECO:0000313" key="2">
    <source>
        <dbReference type="EMBL" id="KAK4013845.1"/>
    </source>
</evidence>
<gene>
    <name evidence="2" type="ORF">OUZ56_026398</name>
</gene>
<feature type="region of interest" description="Disordered" evidence="1">
    <location>
        <begin position="126"/>
        <end position="146"/>
    </location>
</feature>
<proteinExistence type="predicted"/>
<reference evidence="2 3" key="1">
    <citation type="journal article" date="2023" name="Nucleic Acids Res.">
        <title>The hologenome of Daphnia magna reveals possible DNA methylation and microbiome-mediated evolution of the host genome.</title>
        <authorList>
            <person name="Chaturvedi A."/>
            <person name="Li X."/>
            <person name="Dhandapani V."/>
            <person name="Marshall H."/>
            <person name="Kissane S."/>
            <person name="Cuenca-Cambronero M."/>
            <person name="Asole G."/>
            <person name="Calvet F."/>
            <person name="Ruiz-Romero M."/>
            <person name="Marangio P."/>
            <person name="Guigo R."/>
            <person name="Rago D."/>
            <person name="Mirbahai L."/>
            <person name="Eastwood N."/>
            <person name="Colbourne J.K."/>
            <person name="Zhou J."/>
            <person name="Mallon E."/>
            <person name="Orsini L."/>
        </authorList>
    </citation>
    <scope>NUCLEOTIDE SEQUENCE [LARGE SCALE GENOMIC DNA]</scope>
    <source>
        <strain evidence="2">LRV0_1</strain>
    </source>
</reference>
<name>A0ABQ9ZLN1_9CRUS</name>
<dbReference type="Proteomes" id="UP001234178">
    <property type="component" value="Unassembled WGS sequence"/>
</dbReference>
<keyword evidence="3" id="KW-1185">Reference proteome</keyword>
<comment type="caution">
    <text evidence="2">The sequence shown here is derived from an EMBL/GenBank/DDBJ whole genome shotgun (WGS) entry which is preliminary data.</text>
</comment>
<evidence type="ECO:0000256" key="1">
    <source>
        <dbReference type="SAM" id="MobiDB-lite"/>
    </source>
</evidence>
<feature type="compositionally biased region" description="Polar residues" evidence="1">
    <location>
        <begin position="1"/>
        <end position="14"/>
    </location>
</feature>
<organism evidence="2 3">
    <name type="scientific">Daphnia magna</name>
    <dbReference type="NCBI Taxonomy" id="35525"/>
    <lineage>
        <taxon>Eukaryota</taxon>
        <taxon>Metazoa</taxon>
        <taxon>Ecdysozoa</taxon>
        <taxon>Arthropoda</taxon>
        <taxon>Crustacea</taxon>
        <taxon>Branchiopoda</taxon>
        <taxon>Diplostraca</taxon>
        <taxon>Cladocera</taxon>
        <taxon>Anomopoda</taxon>
        <taxon>Daphniidae</taxon>
        <taxon>Daphnia</taxon>
    </lineage>
</organism>
<dbReference type="EMBL" id="JAOYFB010000004">
    <property type="protein sequence ID" value="KAK4013845.1"/>
    <property type="molecule type" value="Genomic_DNA"/>
</dbReference>
<sequence length="146" mass="15891">MKESASIESSTSKCTARDARHVTSSPFPSDDDVKWPETVQTNVGEDTYKALQALLRQVGHAWGLWHCVLYPTLNALAQRSADGAASLGKIEVLSDDTERVLDSGMMQLDMTILNNEPCKVMIGRDDDGMTGSSRELGVTQPAVNLH</sequence>